<keyword evidence="3" id="KW-0677">Repeat</keyword>
<keyword evidence="2" id="KW-0479">Metal-binding</keyword>
<proteinExistence type="predicted"/>
<sequence>MGCLCKDKDSEELSSVCHYSTLHNQSLFCPICKKMGHLAKNCQSQKKSHVCVLCGIQGHLQKDCPRQLCSRCGLLSHGFRACNRPPVWNQHCQRCGLMGHVTDICPDTWRQYHYITTTVESPRKIQTFHTINQKKRPAYCYNCSRRGHYGHECSLKRMISGTFFTLPYVCHYDCTDTALQDRIPSRKIEHTNETTSLAEQKQSCETFENICSKNKDSLFQGRTKAKQKAQASGRKTWPERRRERQEIKKLRREAQARREGGLMGQCQLKPDDENDNYDILYLDPFATSKHLHYTSPPRSHSKHFVKETKLVERHKENVSKEKC</sequence>
<evidence type="ECO:0000256" key="5">
    <source>
        <dbReference type="ARBA" id="ARBA00022833"/>
    </source>
</evidence>
<dbReference type="GO" id="GO:0071039">
    <property type="term" value="P:nuclear polyadenylation-dependent CUT catabolic process"/>
    <property type="evidence" value="ECO:0007669"/>
    <property type="project" value="TreeGrafter"/>
</dbReference>
<name>A0AAW0PFE6_9GOBI</name>
<feature type="region of interest" description="Disordered" evidence="10">
    <location>
        <begin position="251"/>
        <end position="270"/>
    </location>
</feature>
<dbReference type="EMBL" id="JBBPFD010000006">
    <property type="protein sequence ID" value="KAK7922077.1"/>
    <property type="molecule type" value="Genomic_DNA"/>
</dbReference>
<evidence type="ECO:0000256" key="10">
    <source>
        <dbReference type="SAM" id="MobiDB-lite"/>
    </source>
</evidence>
<feature type="compositionally biased region" description="Basic and acidic residues" evidence="10">
    <location>
        <begin position="304"/>
        <end position="323"/>
    </location>
</feature>
<dbReference type="AlphaFoldDB" id="A0AAW0PFE6"/>
<evidence type="ECO:0000256" key="3">
    <source>
        <dbReference type="ARBA" id="ARBA00022737"/>
    </source>
</evidence>
<evidence type="ECO:0000256" key="4">
    <source>
        <dbReference type="ARBA" id="ARBA00022771"/>
    </source>
</evidence>
<feature type="compositionally biased region" description="Basic and acidic residues" evidence="10">
    <location>
        <begin position="251"/>
        <end position="260"/>
    </location>
</feature>
<dbReference type="Proteomes" id="UP001460270">
    <property type="component" value="Unassembled WGS sequence"/>
</dbReference>
<dbReference type="SMART" id="SM00343">
    <property type="entry name" value="ZnF_C2HC"/>
    <property type="match status" value="5"/>
</dbReference>
<evidence type="ECO:0000259" key="11">
    <source>
        <dbReference type="PROSITE" id="PS50158"/>
    </source>
</evidence>
<feature type="region of interest" description="Disordered" evidence="10">
    <location>
        <begin position="221"/>
        <end position="246"/>
    </location>
</feature>
<feature type="compositionally biased region" description="Basic and acidic residues" evidence="10">
    <location>
        <begin position="236"/>
        <end position="246"/>
    </location>
</feature>
<dbReference type="PANTHER" id="PTHR46543">
    <property type="entry name" value="ZINC FINGER CCHC DOMAIN-CONTAINING PROTEIN 7"/>
    <property type="match status" value="1"/>
</dbReference>
<dbReference type="InterPro" id="IPR036875">
    <property type="entry name" value="Znf_CCHC_sf"/>
</dbReference>
<evidence type="ECO:0000313" key="13">
    <source>
        <dbReference type="Proteomes" id="UP001460270"/>
    </source>
</evidence>
<dbReference type="GO" id="GO:0071037">
    <property type="term" value="P:nuclear polyadenylation-dependent snRNA catabolic process"/>
    <property type="evidence" value="ECO:0007669"/>
    <property type="project" value="TreeGrafter"/>
</dbReference>
<dbReference type="SUPFAM" id="SSF57756">
    <property type="entry name" value="Retrovirus zinc finger-like domains"/>
    <property type="match status" value="1"/>
</dbReference>
<dbReference type="Gene3D" id="4.10.60.10">
    <property type="entry name" value="Zinc finger, CCHC-type"/>
    <property type="match status" value="2"/>
</dbReference>
<dbReference type="GO" id="GO:0071036">
    <property type="term" value="P:nuclear polyadenylation-dependent snoRNA catabolic process"/>
    <property type="evidence" value="ECO:0007669"/>
    <property type="project" value="TreeGrafter"/>
</dbReference>
<accession>A0AAW0PFE6</accession>
<comment type="subcellular location">
    <subcellularLocation>
        <location evidence="1">Nucleus</location>
    </subcellularLocation>
</comment>
<evidence type="ECO:0000256" key="1">
    <source>
        <dbReference type="ARBA" id="ARBA00004123"/>
    </source>
</evidence>
<dbReference type="InterPro" id="IPR051644">
    <property type="entry name" value="TRAMP_AT-DNA-binding"/>
</dbReference>
<organism evidence="12 13">
    <name type="scientific">Mugilogobius chulae</name>
    <name type="common">yellowstripe goby</name>
    <dbReference type="NCBI Taxonomy" id="88201"/>
    <lineage>
        <taxon>Eukaryota</taxon>
        <taxon>Metazoa</taxon>
        <taxon>Chordata</taxon>
        <taxon>Craniata</taxon>
        <taxon>Vertebrata</taxon>
        <taxon>Euteleostomi</taxon>
        <taxon>Actinopterygii</taxon>
        <taxon>Neopterygii</taxon>
        <taxon>Teleostei</taxon>
        <taxon>Neoteleostei</taxon>
        <taxon>Acanthomorphata</taxon>
        <taxon>Gobiaria</taxon>
        <taxon>Gobiiformes</taxon>
        <taxon>Gobioidei</taxon>
        <taxon>Gobiidae</taxon>
        <taxon>Gobionellinae</taxon>
        <taxon>Mugilogobius</taxon>
    </lineage>
</organism>
<keyword evidence="4 9" id="KW-0863">Zinc-finger</keyword>
<feature type="region of interest" description="Disordered" evidence="10">
    <location>
        <begin position="289"/>
        <end position="323"/>
    </location>
</feature>
<dbReference type="GO" id="GO:0031499">
    <property type="term" value="C:TRAMP complex"/>
    <property type="evidence" value="ECO:0007669"/>
    <property type="project" value="TreeGrafter"/>
</dbReference>
<evidence type="ECO:0000256" key="2">
    <source>
        <dbReference type="ARBA" id="ARBA00022723"/>
    </source>
</evidence>
<dbReference type="GO" id="GO:0003723">
    <property type="term" value="F:RNA binding"/>
    <property type="evidence" value="ECO:0007669"/>
    <property type="project" value="TreeGrafter"/>
</dbReference>
<gene>
    <name evidence="12" type="ORF">WMY93_008979</name>
</gene>
<dbReference type="PANTHER" id="PTHR46543:SF1">
    <property type="entry name" value="ZINC FINGER CCHC DOMAIN-CONTAINING PROTEIN 7"/>
    <property type="match status" value="1"/>
</dbReference>
<keyword evidence="5" id="KW-0862">Zinc</keyword>
<keyword evidence="13" id="KW-1185">Reference proteome</keyword>
<evidence type="ECO:0000256" key="6">
    <source>
        <dbReference type="ARBA" id="ARBA00023242"/>
    </source>
</evidence>
<dbReference type="InterPro" id="IPR001878">
    <property type="entry name" value="Znf_CCHC"/>
</dbReference>
<protein>
    <recommendedName>
        <fullName evidence="7">Zinc finger CCHC domain-containing protein 7</fullName>
    </recommendedName>
    <alternativeName>
        <fullName evidence="8">TRAMP-like complex RNA-binding factor ZCCHC7</fullName>
    </alternativeName>
</protein>
<dbReference type="GO" id="GO:0071038">
    <property type="term" value="P:TRAMP-dependent tRNA surveillance pathway"/>
    <property type="evidence" value="ECO:0007669"/>
    <property type="project" value="TreeGrafter"/>
</dbReference>
<dbReference type="GO" id="GO:0071035">
    <property type="term" value="P:nuclear polyadenylation-dependent rRNA catabolic process"/>
    <property type="evidence" value="ECO:0007669"/>
    <property type="project" value="TreeGrafter"/>
</dbReference>
<evidence type="ECO:0000256" key="8">
    <source>
        <dbReference type="ARBA" id="ARBA00043023"/>
    </source>
</evidence>
<feature type="domain" description="CCHC-type" evidence="11">
    <location>
        <begin position="51"/>
        <end position="66"/>
    </location>
</feature>
<feature type="domain" description="CCHC-type" evidence="11">
    <location>
        <begin position="140"/>
        <end position="153"/>
    </location>
</feature>
<dbReference type="PROSITE" id="PS50158">
    <property type="entry name" value="ZF_CCHC"/>
    <property type="match status" value="2"/>
</dbReference>
<evidence type="ECO:0000313" key="12">
    <source>
        <dbReference type="EMBL" id="KAK7922077.1"/>
    </source>
</evidence>
<keyword evidence="6" id="KW-0539">Nucleus</keyword>
<comment type="caution">
    <text evidence="12">The sequence shown here is derived from an EMBL/GenBank/DDBJ whole genome shotgun (WGS) entry which is preliminary data.</text>
</comment>
<dbReference type="GO" id="GO:0008270">
    <property type="term" value="F:zinc ion binding"/>
    <property type="evidence" value="ECO:0007669"/>
    <property type="project" value="UniProtKB-KW"/>
</dbReference>
<reference evidence="13" key="1">
    <citation type="submission" date="2024-04" db="EMBL/GenBank/DDBJ databases">
        <title>Salinicola lusitanus LLJ914,a marine bacterium isolated from the Okinawa Trough.</title>
        <authorList>
            <person name="Li J."/>
        </authorList>
    </citation>
    <scope>NUCLEOTIDE SEQUENCE [LARGE SCALE GENOMIC DNA]</scope>
</reference>
<dbReference type="GO" id="GO:0071031">
    <property type="term" value="P:nuclear mRNA surveillance of mRNA 3'-end processing"/>
    <property type="evidence" value="ECO:0007669"/>
    <property type="project" value="TreeGrafter"/>
</dbReference>
<evidence type="ECO:0000256" key="7">
    <source>
        <dbReference type="ARBA" id="ARBA00041190"/>
    </source>
</evidence>
<evidence type="ECO:0000256" key="9">
    <source>
        <dbReference type="PROSITE-ProRule" id="PRU00047"/>
    </source>
</evidence>